<name>A6DS94_9BACT</name>
<dbReference type="PANTHER" id="PTHR22901:SF0">
    <property type="entry name" value="SIALATE O-ACETYLESTERASE"/>
    <property type="match status" value="1"/>
</dbReference>
<dbReference type="GO" id="GO:0005975">
    <property type="term" value="P:carbohydrate metabolic process"/>
    <property type="evidence" value="ECO:0007669"/>
    <property type="project" value="TreeGrafter"/>
</dbReference>
<evidence type="ECO:0000256" key="1">
    <source>
        <dbReference type="ARBA" id="ARBA00022801"/>
    </source>
</evidence>
<keyword evidence="1" id="KW-0378">Hydrolase</keyword>
<evidence type="ECO:0000313" key="4">
    <source>
        <dbReference type="Proteomes" id="UP000004947"/>
    </source>
</evidence>
<gene>
    <name evidence="3" type="ORF">LNTAR_25260</name>
</gene>
<proteinExistence type="predicted"/>
<dbReference type="InterPro" id="IPR036514">
    <property type="entry name" value="SGNH_hydro_sf"/>
</dbReference>
<dbReference type="Gene3D" id="3.40.50.1110">
    <property type="entry name" value="SGNH hydrolase"/>
    <property type="match status" value="1"/>
</dbReference>
<dbReference type="SUPFAM" id="SSF52266">
    <property type="entry name" value="SGNH hydrolase"/>
    <property type="match status" value="1"/>
</dbReference>
<dbReference type="OrthoDB" id="9816001at2"/>
<dbReference type="AlphaFoldDB" id="A6DS94"/>
<dbReference type="GO" id="GO:0001681">
    <property type="term" value="F:sialate O-acetylesterase activity"/>
    <property type="evidence" value="ECO:0007669"/>
    <property type="project" value="InterPro"/>
</dbReference>
<evidence type="ECO:0000313" key="3">
    <source>
        <dbReference type="EMBL" id="EDM25439.1"/>
    </source>
</evidence>
<keyword evidence="4" id="KW-1185">Reference proteome</keyword>
<feature type="domain" description="Sialate O-acetylesterase" evidence="2">
    <location>
        <begin position="320"/>
        <end position="415"/>
    </location>
</feature>
<organism evidence="3 4">
    <name type="scientific">Lentisphaera araneosa HTCC2155</name>
    <dbReference type="NCBI Taxonomy" id="313628"/>
    <lineage>
        <taxon>Bacteria</taxon>
        <taxon>Pseudomonadati</taxon>
        <taxon>Lentisphaerota</taxon>
        <taxon>Lentisphaeria</taxon>
        <taxon>Lentisphaerales</taxon>
        <taxon>Lentisphaeraceae</taxon>
        <taxon>Lentisphaera</taxon>
    </lineage>
</organism>
<dbReference type="InterPro" id="IPR005181">
    <property type="entry name" value="SASA"/>
</dbReference>
<dbReference type="Pfam" id="PF03629">
    <property type="entry name" value="SASA"/>
    <property type="match status" value="1"/>
</dbReference>
<dbReference type="PANTHER" id="PTHR22901">
    <property type="entry name" value="SIALATE O-ACETYLESTERASE"/>
    <property type="match status" value="1"/>
</dbReference>
<dbReference type="Proteomes" id="UP000004947">
    <property type="component" value="Unassembled WGS sequence"/>
</dbReference>
<dbReference type="InterPro" id="IPR039329">
    <property type="entry name" value="SIAE"/>
</dbReference>
<evidence type="ECO:0000259" key="2">
    <source>
        <dbReference type="Pfam" id="PF03629"/>
    </source>
</evidence>
<protein>
    <submittedName>
        <fullName evidence="3">Sialic acid-specific 9-O-acetylesterase</fullName>
    </submittedName>
</protein>
<dbReference type="EMBL" id="ABCK01000029">
    <property type="protein sequence ID" value="EDM25439.1"/>
    <property type="molecule type" value="Genomic_DNA"/>
</dbReference>
<accession>A6DS94</accession>
<reference evidence="3 4" key="1">
    <citation type="journal article" date="2010" name="J. Bacteriol.">
        <title>Genome sequence of Lentisphaera araneosa HTCC2155T, the type species of the order Lentisphaerales in the phylum Lentisphaerae.</title>
        <authorList>
            <person name="Thrash J.C."/>
            <person name="Cho J.C."/>
            <person name="Vergin K.L."/>
            <person name="Morris R.M."/>
            <person name="Giovannoni S.J."/>
        </authorList>
    </citation>
    <scope>NUCLEOTIDE SEQUENCE [LARGE SCALE GENOMIC DNA]</scope>
    <source>
        <strain evidence="3 4">HTCC2155</strain>
    </source>
</reference>
<dbReference type="eggNOG" id="COG2755">
    <property type="taxonomic scope" value="Bacteria"/>
</dbReference>
<comment type="caution">
    <text evidence="3">The sequence shown here is derived from an EMBL/GenBank/DDBJ whole genome shotgun (WGS) entry which is preliminary data.</text>
</comment>
<dbReference type="STRING" id="313628.LNTAR_25260"/>
<sequence>MTIKLYQLRDMDLVTKGKRIKIFFITLCFASSIVFAEIKIATIFSDGAVLQCEKPLPIWGWGKAGEEVKVSFAGQSQKTIVDAKGNWQLKLKAVKGSYKPYSMVVQSENSRIVIRNIVVGEVWFCSGQSNMMYTLEMLSLKTKDVGYESVLKFMKDEKEQAKDEFLRQIKVPNVASALETKKDFEGQWLASTPQNNGSFSGTAYFFAKQLRQHLDRPVGIVNVTWGGKRIESFIPPSEFNQAIHKQLLTKIQKQVKSYDAQLASKKYQQAMVKYREAIKLNRKKGLPRPKRPIMSVVPSANSATPASIFNGMVNPVIPYAIRGAIWYQGESHNPNRVEAHRGLLKSLIRGWRAKWQQGNFPVYFCQLANLGESLKEPLQKKNTWVEISNQLRLGLEISNTGMAVLHDIGQVKDIHPVNKVDVGKRLSRWALHDTYQINNIVPSGPLFQSAERKGATVIVHFNYSESGLIVGKKQLLEPVKPVERKLSGFELCGEDGVWKYATAKIINPNQVLLSHKDIVKPRGVRYAWQQNPANANLYNKAGLPTAIFSTTKVSSK</sequence>
<dbReference type="RefSeq" id="WP_007280709.1">
    <property type="nucleotide sequence ID" value="NZ_ABCK01000029.1"/>
</dbReference>